<keyword evidence="3 4" id="KW-0812">Transmembrane</keyword>
<dbReference type="InParanoid" id="Q236K8"/>
<feature type="compositionally biased region" description="Polar residues" evidence="2">
    <location>
        <begin position="357"/>
        <end position="381"/>
    </location>
</feature>
<feature type="region of interest" description="Disordered" evidence="2">
    <location>
        <begin position="352"/>
        <end position="381"/>
    </location>
</feature>
<reference evidence="5" key="1">
    <citation type="journal article" date="2006" name="PLoS Biol.">
        <title>Macronuclear genome sequence of the ciliate Tetrahymena thermophila, a model eukaryote.</title>
        <authorList>
            <person name="Eisen J.A."/>
            <person name="Coyne R.S."/>
            <person name="Wu M."/>
            <person name="Wu D."/>
            <person name="Thiagarajan M."/>
            <person name="Wortman J.R."/>
            <person name="Badger J.H."/>
            <person name="Ren Q."/>
            <person name="Amedeo P."/>
            <person name="Jones K.M."/>
            <person name="Tallon L.J."/>
            <person name="Delcher A.L."/>
            <person name="Salzberg S.L."/>
            <person name="Silva J.C."/>
            <person name="Haas B.J."/>
            <person name="Majoros W.H."/>
            <person name="Farzad M."/>
            <person name="Carlton J.M."/>
            <person name="Smith R.K. Jr."/>
            <person name="Garg J."/>
            <person name="Pearlman R.E."/>
            <person name="Karrer K.M."/>
            <person name="Sun L."/>
            <person name="Manning G."/>
            <person name="Elde N.C."/>
            <person name="Turkewitz A.P."/>
            <person name="Asai D.J."/>
            <person name="Wilkes D.E."/>
            <person name="Wang Y."/>
            <person name="Cai H."/>
            <person name="Collins K."/>
            <person name="Stewart B.A."/>
            <person name="Lee S.R."/>
            <person name="Wilamowska K."/>
            <person name="Weinberg Z."/>
            <person name="Ruzzo W.L."/>
            <person name="Wloga D."/>
            <person name="Gaertig J."/>
            <person name="Frankel J."/>
            <person name="Tsao C.-C."/>
            <person name="Gorovsky M.A."/>
            <person name="Keeling P.J."/>
            <person name="Waller R.F."/>
            <person name="Patron N.J."/>
            <person name="Cherry J.M."/>
            <person name="Stover N.A."/>
            <person name="Krieger C.J."/>
            <person name="del Toro C."/>
            <person name="Ryder H.F."/>
            <person name="Williamson S.C."/>
            <person name="Barbeau R.A."/>
            <person name="Hamilton E.P."/>
            <person name="Orias E."/>
        </authorList>
    </citation>
    <scope>NUCLEOTIDE SEQUENCE [LARGE SCALE GENOMIC DNA]</scope>
    <source>
        <strain evidence="5">SB210</strain>
    </source>
</reference>
<keyword evidence="1" id="KW-0175">Coiled coil</keyword>
<evidence type="ECO:0000256" key="1">
    <source>
        <dbReference type="SAM" id="Coils"/>
    </source>
</evidence>
<proteinExistence type="predicted"/>
<keyword evidence="3" id="KW-1133">Transmembrane helix</keyword>
<feature type="coiled-coil region" evidence="1">
    <location>
        <begin position="507"/>
        <end position="634"/>
    </location>
</feature>
<accession>Q236K8</accession>
<sequence length="1040" mass="120832">MSDNPYQLYPHQDPNLETPQPKQQSRSRMMDGSISGINQSDIVKQLQTNQDDETPSKVQTSNVLEDEHIDNGENLITEHLNNAQANYQLPGQIQSLNGKNQLGAAKNYGFKLPLDQIQKAQQIQIQASQFDTERSLHFEETDFTNQNLLKSSELSNGQPQTPYNNLNGSNFKSSAGKQSQSVSYNPVKRIPIPVTHAKNESALASSSPFVFRTGQSYIGVSHMLASGFSKFQSPRRSPRHNPTSDQVLQNSKQNYSTNFSYAQPDEHQSETQKTLITSQINYPLTTRDEISDVKSSFTKMTTSREEHARQKLIESSNQSARLFQTIIRLDSEIKKLRNEPIRGASKEIAQKLKFGEENSQNKLEDSSVNGKSKASSITNLADDNGKGLDIEEILHQNKQLKKDVQELRQYKIQATQAHVLQQINKDLVKTREILSSENQSLQEQLMDLQGQLQQIRADYDQLYDQYDKQQESFKSLRVSTHDHDEFMQMKNIANEASKEIDHYKHLVSQKDVEIENLKKDIKIAQEEKENNSLSESTKQLNHRINELTNQIRDLQGEKLALIDQIESMQKEILQVSQENKDLEKRLKETISYLDEKSEKLANMKTQYEANWKELEILRDEQQKLKNKITQYDDRMKIFNLLKSSDEDSILKMNCQLILRKNAFDRYMIHIESVSEITILMATDVTDLIPSKNENPSFQIGFRGHSNKKHVATFEANSRQEMAAVCKALKQIILINTLNKQIIQILKKGNILYQLKALQLNLFRLLPHLQINKLEQNQIKISQAQQQPSFEENKKKQSINQNLIEIIIKQQQSSTSLIKLYKHYLVQQKAIKVKNQLPLNNGSIYIKKNIILMFNRTNKQIINNQLSKEDQKIYIFTKQLMISSININLLQSTKRPQKQQQPAKQLIQPVQNNQSIINNMQNFKLKTSQYQFIFMYNLLLIYLFTSYNYLFLNCLISILTIKILINFPLCFLYFFQNQKIQFLSLQIYIYFVQIQKISISNAAQKQYFIKSIYFQCIFLKFYFQFIFIQNMKQLIYCQILV</sequence>
<keyword evidence="3" id="KW-0472">Membrane</keyword>
<keyword evidence="5" id="KW-1185">Reference proteome</keyword>
<protein>
    <submittedName>
        <fullName evidence="4">Transmembrane protein, putative</fullName>
    </submittedName>
</protein>
<evidence type="ECO:0000256" key="2">
    <source>
        <dbReference type="SAM" id="MobiDB-lite"/>
    </source>
</evidence>
<feature type="transmembrane region" description="Helical" evidence="3">
    <location>
        <begin position="929"/>
        <end position="948"/>
    </location>
</feature>
<dbReference type="GeneID" id="7827620"/>
<dbReference type="RefSeq" id="XP_001012737.2">
    <property type="nucleotide sequence ID" value="XM_001012737.3"/>
</dbReference>
<organism evidence="4 5">
    <name type="scientific">Tetrahymena thermophila (strain SB210)</name>
    <dbReference type="NCBI Taxonomy" id="312017"/>
    <lineage>
        <taxon>Eukaryota</taxon>
        <taxon>Sar</taxon>
        <taxon>Alveolata</taxon>
        <taxon>Ciliophora</taxon>
        <taxon>Intramacronucleata</taxon>
        <taxon>Oligohymenophorea</taxon>
        <taxon>Hymenostomatida</taxon>
        <taxon>Tetrahymenina</taxon>
        <taxon>Tetrahymenidae</taxon>
        <taxon>Tetrahymena</taxon>
    </lineage>
</organism>
<dbReference type="HOGENOM" id="CLU_371941_0_0_1"/>
<gene>
    <name evidence="4" type="ORF">TTHERM_00086890</name>
</gene>
<feature type="compositionally biased region" description="Polar residues" evidence="2">
    <location>
        <begin position="15"/>
        <end position="27"/>
    </location>
</feature>
<dbReference type="AlphaFoldDB" id="Q236K8"/>
<feature type="coiled-coil region" evidence="1">
    <location>
        <begin position="390"/>
        <end position="472"/>
    </location>
</feature>
<feature type="transmembrane region" description="Helical" evidence="3">
    <location>
        <begin position="954"/>
        <end position="974"/>
    </location>
</feature>
<dbReference type="EMBL" id="GG662749">
    <property type="protein sequence ID" value="EAR92492.2"/>
    <property type="molecule type" value="Genomic_DNA"/>
</dbReference>
<evidence type="ECO:0000313" key="4">
    <source>
        <dbReference type="EMBL" id="EAR92492.2"/>
    </source>
</evidence>
<dbReference type="Proteomes" id="UP000009168">
    <property type="component" value="Unassembled WGS sequence"/>
</dbReference>
<name>Q236K8_TETTS</name>
<evidence type="ECO:0000256" key="3">
    <source>
        <dbReference type="SAM" id="Phobius"/>
    </source>
</evidence>
<evidence type="ECO:0000313" key="5">
    <source>
        <dbReference type="Proteomes" id="UP000009168"/>
    </source>
</evidence>
<dbReference type="KEGG" id="tet:TTHERM_00086890"/>
<feature type="region of interest" description="Disordered" evidence="2">
    <location>
        <begin position="1"/>
        <end position="34"/>
    </location>
</feature>